<dbReference type="AlphaFoldDB" id="A0AAP2DU51"/>
<keyword evidence="1" id="KW-0732">Signal</keyword>
<feature type="signal peptide" evidence="1">
    <location>
        <begin position="1"/>
        <end position="20"/>
    </location>
</feature>
<evidence type="ECO:0008006" key="4">
    <source>
        <dbReference type="Google" id="ProtNLM"/>
    </source>
</evidence>
<evidence type="ECO:0000313" key="2">
    <source>
        <dbReference type="EMBL" id="MBT1701007.1"/>
    </source>
</evidence>
<dbReference type="PROSITE" id="PS51257">
    <property type="entry name" value="PROKAR_LIPOPROTEIN"/>
    <property type="match status" value="1"/>
</dbReference>
<dbReference type="Proteomes" id="UP001319200">
    <property type="component" value="Unassembled WGS sequence"/>
</dbReference>
<dbReference type="RefSeq" id="WP_254169695.1">
    <property type="nucleotide sequence ID" value="NZ_JAHESF010000054.1"/>
</dbReference>
<gene>
    <name evidence="2" type="ORF">KK083_29205</name>
</gene>
<organism evidence="2 3">
    <name type="scientific">Chryseosolibacter histidini</name>
    <dbReference type="NCBI Taxonomy" id="2782349"/>
    <lineage>
        <taxon>Bacteria</taxon>
        <taxon>Pseudomonadati</taxon>
        <taxon>Bacteroidota</taxon>
        <taxon>Cytophagia</taxon>
        <taxon>Cytophagales</taxon>
        <taxon>Chryseotaleaceae</taxon>
        <taxon>Chryseosolibacter</taxon>
    </lineage>
</organism>
<protein>
    <recommendedName>
        <fullName evidence="4">DUF5004 domain-containing protein</fullName>
    </recommendedName>
</protein>
<evidence type="ECO:0000256" key="1">
    <source>
        <dbReference type="SAM" id="SignalP"/>
    </source>
</evidence>
<evidence type="ECO:0000313" key="3">
    <source>
        <dbReference type="Proteomes" id="UP001319200"/>
    </source>
</evidence>
<sequence length="159" mass="17157">MKKYLNPVFLFFAVSLFLLQACSEDDPKEQESTVNHVGTPWKISSVEYNLIDQSLTSQIIKSGTASDAGTFYFDGAKGSFDIKIEGSRKEDVFTYQENSGDVTITSISQSVGGSALSQNVIALSGDKPSATTMTLSGTVTKQSLTGQYVLTATFNLVKQ</sequence>
<keyword evidence="3" id="KW-1185">Reference proteome</keyword>
<comment type="caution">
    <text evidence="2">The sequence shown here is derived from an EMBL/GenBank/DDBJ whole genome shotgun (WGS) entry which is preliminary data.</text>
</comment>
<feature type="chain" id="PRO_5042955196" description="DUF5004 domain-containing protein" evidence="1">
    <location>
        <begin position="21"/>
        <end position="159"/>
    </location>
</feature>
<accession>A0AAP2DU51</accession>
<name>A0AAP2DU51_9BACT</name>
<proteinExistence type="predicted"/>
<reference evidence="2 3" key="1">
    <citation type="submission" date="2021-05" db="EMBL/GenBank/DDBJ databases">
        <title>A Polyphasic approach of four new species of the genus Ohtaekwangia: Ohtaekwangia histidinii sp. nov., Ohtaekwangia cretensis sp. nov., Ohtaekwangia indiensis sp. nov., Ohtaekwangia reichenbachii sp. nov. from diverse environment.</title>
        <authorList>
            <person name="Octaviana S."/>
        </authorList>
    </citation>
    <scope>NUCLEOTIDE SEQUENCE [LARGE SCALE GENOMIC DNA]</scope>
    <source>
        <strain evidence="2 3">PWU4</strain>
    </source>
</reference>
<dbReference type="EMBL" id="JAHESF010000054">
    <property type="protein sequence ID" value="MBT1701007.1"/>
    <property type="molecule type" value="Genomic_DNA"/>
</dbReference>